<dbReference type="InterPro" id="IPR011045">
    <property type="entry name" value="N2O_reductase_N"/>
</dbReference>
<dbReference type="Gene3D" id="2.130.10.10">
    <property type="entry name" value="YVTN repeat-like/Quinoprotein amine dehydrogenase"/>
    <property type="match status" value="1"/>
</dbReference>
<dbReference type="Pfam" id="PF10282">
    <property type="entry name" value="Lactonase"/>
    <property type="match status" value="1"/>
</dbReference>
<dbReference type="InterPro" id="IPR019405">
    <property type="entry name" value="Lactonase_7-beta_prop"/>
</dbReference>
<accession>A0ABR2IBW0</accession>
<gene>
    <name evidence="3" type="ORF">PGQ11_010809</name>
</gene>
<dbReference type="SUPFAM" id="SSF50974">
    <property type="entry name" value="Nitrous oxide reductase, N-terminal domain"/>
    <property type="match status" value="1"/>
</dbReference>
<dbReference type="Proteomes" id="UP001390339">
    <property type="component" value="Unassembled WGS sequence"/>
</dbReference>
<protein>
    <submittedName>
        <fullName evidence="3">Lactonase 7-bladed beta-propeller-domain-containing protein</fullName>
    </submittedName>
</protein>
<dbReference type="EMBL" id="JAPCWZ010000006">
    <property type="protein sequence ID" value="KAK8860075.1"/>
    <property type="molecule type" value="Genomic_DNA"/>
</dbReference>
<dbReference type="PANTHER" id="PTHR30344">
    <property type="entry name" value="6-PHOSPHOGLUCONOLACTONASE-RELATED"/>
    <property type="match status" value="1"/>
</dbReference>
<comment type="similarity">
    <text evidence="1">Belongs to the cycloisomerase 2 family.</text>
</comment>
<comment type="caution">
    <text evidence="3">The sequence shown here is derived from an EMBL/GenBank/DDBJ whole genome shotgun (WGS) entry which is preliminary data.</text>
</comment>
<reference evidence="3 4" key="1">
    <citation type="journal article" date="2024" name="IMA Fungus">
        <title>Apiospora arundinis, a panoply of carbohydrate-active enzymes and secondary metabolites.</title>
        <authorList>
            <person name="Sorensen T."/>
            <person name="Petersen C."/>
            <person name="Muurmann A.T."/>
            <person name="Christiansen J.V."/>
            <person name="Brundto M.L."/>
            <person name="Overgaard C.K."/>
            <person name="Boysen A.T."/>
            <person name="Wollenberg R.D."/>
            <person name="Larsen T.O."/>
            <person name="Sorensen J.L."/>
            <person name="Nielsen K.L."/>
            <person name="Sondergaard T.E."/>
        </authorList>
    </citation>
    <scope>NUCLEOTIDE SEQUENCE [LARGE SCALE GENOMIC DNA]</scope>
    <source>
        <strain evidence="3 4">AAU 773</strain>
    </source>
</reference>
<dbReference type="InterPro" id="IPR050282">
    <property type="entry name" value="Cycloisomerase_2"/>
</dbReference>
<keyword evidence="2" id="KW-0732">Signal</keyword>
<evidence type="ECO:0000313" key="3">
    <source>
        <dbReference type="EMBL" id="KAK8860075.1"/>
    </source>
</evidence>
<organism evidence="3 4">
    <name type="scientific">Apiospora arundinis</name>
    <dbReference type="NCBI Taxonomy" id="335852"/>
    <lineage>
        <taxon>Eukaryota</taxon>
        <taxon>Fungi</taxon>
        <taxon>Dikarya</taxon>
        <taxon>Ascomycota</taxon>
        <taxon>Pezizomycotina</taxon>
        <taxon>Sordariomycetes</taxon>
        <taxon>Xylariomycetidae</taxon>
        <taxon>Amphisphaeriales</taxon>
        <taxon>Apiosporaceae</taxon>
        <taxon>Apiospora</taxon>
    </lineage>
</organism>
<keyword evidence="4" id="KW-1185">Reference proteome</keyword>
<sequence>MMMKPLTYVALAGLAGMAPSVSGQRIFVTAMAPSGVYPLTWTPSESGGTLTSEGVTWVNSCGYSPAWLTIDPAGGKMYCLDRSYGFPGYGVYGGISTTWTVAKNGTFDVVGQVRTDGNVHGSLYGGPNGNKFIAMAGYDDSSLTTYQLPLDSDSKVLQRQHWTMSRPGPVKSKQDKPHPYSSLHDPTGKFLLVPDLGADLIRVFAIDPDFGTLTACRPVQVGEGDGPRHGAFYQSPGSNATTFYVVNELGRSVSVWSATYPPPSDSSGCGGLSLSKTQTISTAAPGASLPEAARAIELQVFGNHLYVSNSQDETMGPKQDSIVRYAIDPATGGLTWGEAANSYAFCPRNFGINKAGTVLAAAGQASGNVVVIARDPQTGKLGKQLGSVKLGYGPGNAGYEDGLTSLNWWEP</sequence>
<evidence type="ECO:0000256" key="2">
    <source>
        <dbReference type="SAM" id="SignalP"/>
    </source>
</evidence>
<name>A0ABR2IBW0_9PEZI</name>
<feature type="chain" id="PRO_5045594626" evidence="2">
    <location>
        <begin position="24"/>
        <end position="411"/>
    </location>
</feature>
<evidence type="ECO:0000313" key="4">
    <source>
        <dbReference type="Proteomes" id="UP001390339"/>
    </source>
</evidence>
<feature type="signal peptide" evidence="2">
    <location>
        <begin position="1"/>
        <end position="23"/>
    </location>
</feature>
<dbReference type="PANTHER" id="PTHR30344:SF1">
    <property type="entry name" value="6-PHOSPHOGLUCONOLACTONASE"/>
    <property type="match status" value="1"/>
</dbReference>
<evidence type="ECO:0000256" key="1">
    <source>
        <dbReference type="ARBA" id="ARBA00005564"/>
    </source>
</evidence>
<dbReference type="InterPro" id="IPR015943">
    <property type="entry name" value="WD40/YVTN_repeat-like_dom_sf"/>
</dbReference>
<proteinExistence type="inferred from homology"/>